<evidence type="ECO:0000313" key="2">
    <source>
        <dbReference type="EMBL" id="AUA60298.1"/>
    </source>
</evidence>
<reference evidence="2 3" key="1">
    <citation type="journal article" date="2017" name="Viruses">
        <title>The Operophtera brumata Nucleopolyhedrovirus (OpbuNPV) Represents an Early, Divergent Lineage within Genus Alphabaculovirus.</title>
        <authorList>
            <person name="Harrison R.L."/>
            <person name="Rowley D.L."/>
            <person name="Mowery J.D."/>
            <person name="Bauchan G.R."/>
            <person name="Burand J.P."/>
        </authorList>
    </citation>
    <scope>NUCLEOTIDE SEQUENCE [LARGE SCALE GENOMIC DNA]</scope>
    <source>
        <strain evidence="2">OpbuNPV-MA</strain>
    </source>
</reference>
<sequence length="85" mass="9916">MTLYFTLIFFILLGLVFEKNKGLSNLIFYILIFFVIFLLLMQVYYIKPESSPAIIDTDISKRIKKKRTLEDTLDAILNKNTSSTD</sequence>
<evidence type="ECO:0000256" key="1">
    <source>
        <dbReference type="SAM" id="Phobius"/>
    </source>
</evidence>
<keyword evidence="1" id="KW-0472">Membrane</keyword>
<dbReference type="GeneID" id="41699961"/>
<proteinExistence type="predicted"/>
<dbReference type="OrthoDB" id="24277at10239"/>
<dbReference type="InterPro" id="IPR008561">
    <property type="entry name" value="Ac76_baculovir"/>
</dbReference>
<dbReference type="Proteomes" id="UP000290445">
    <property type="component" value="Segment"/>
</dbReference>
<name>A0A2H4UZW8_9ABAC</name>
<dbReference type="EMBL" id="MF614691">
    <property type="protein sequence ID" value="AUA60298.1"/>
    <property type="molecule type" value="Genomic_DNA"/>
</dbReference>
<organism evidence="2 3">
    <name type="scientific">Operophtera brumata nucleopolyhedrovirus</name>
    <dbReference type="NCBI Taxonomy" id="1046267"/>
    <lineage>
        <taxon>Viruses</taxon>
        <taxon>Viruses incertae sedis</taxon>
        <taxon>Naldaviricetes</taxon>
        <taxon>Lefavirales</taxon>
        <taxon>Baculoviridae</taxon>
        <taxon>Alphabaculovirus</taxon>
        <taxon>Alphabaculovirus opbrumatae</taxon>
    </lineage>
</organism>
<dbReference type="Pfam" id="PF05814">
    <property type="entry name" value="Ac76"/>
    <property type="match status" value="1"/>
</dbReference>
<dbReference type="KEGG" id="vg:41699961"/>
<keyword evidence="1" id="KW-0812">Transmembrane</keyword>
<protein>
    <submittedName>
        <fullName evidence="2">ORF67 protein</fullName>
    </submittedName>
</protein>
<accession>A0A2H4UZW8</accession>
<evidence type="ECO:0000313" key="3">
    <source>
        <dbReference type="Proteomes" id="UP000290445"/>
    </source>
</evidence>
<keyword evidence="3" id="KW-1185">Reference proteome</keyword>
<feature type="transmembrane region" description="Helical" evidence="1">
    <location>
        <begin position="28"/>
        <end position="46"/>
    </location>
</feature>
<dbReference type="RefSeq" id="YP_009552627.1">
    <property type="nucleotide sequence ID" value="NC_040621.1"/>
</dbReference>
<keyword evidence="1" id="KW-1133">Transmembrane helix</keyword>